<evidence type="ECO:0000256" key="2">
    <source>
        <dbReference type="ARBA" id="ARBA00006906"/>
    </source>
</evidence>
<dbReference type="PANTHER" id="PTHR30246:SF1">
    <property type="entry name" value="2-DEHYDRO-3-DEOXY-6-PHOSPHOGALACTONATE ALDOLASE-RELATED"/>
    <property type="match status" value="1"/>
</dbReference>
<keyword evidence="5" id="KW-0119">Carbohydrate metabolism</keyword>
<comment type="subunit">
    <text evidence="3">Homotrimer.</text>
</comment>
<dbReference type="GO" id="GO:0016829">
    <property type="term" value="F:lyase activity"/>
    <property type="evidence" value="ECO:0007669"/>
    <property type="project" value="UniProtKB-KW"/>
</dbReference>
<sequence>MTSPIVPWPTLKRELVAILRGIGPADIESVVEALLEEGFEAIEVPLNSPEPFVSIEKARKLAPSEILIGAGTVLDAGSVEELHNVGGNLVVTPNTDPSVIGQAARLGMVSMPGAFTPTEALAAIKAGASAIKFFPASVLGPSGINAIKAILPPHIPLGAVGGVGENNFGDYLKAGARAFGIGTSLYKPGDKADVVKARAAKLVAAYDAAVAAHKG</sequence>
<dbReference type="InterPro" id="IPR013785">
    <property type="entry name" value="Aldolase_TIM"/>
</dbReference>
<dbReference type="InterPro" id="IPR031338">
    <property type="entry name" value="KDPG/KHG_AS_2"/>
</dbReference>
<reference evidence="6 7" key="1">
    <citation type="submission" date="2016-09" db="EMBL/GenBank/DDBJ databases">
        <title>Rhizobium oryziradicis sp. nov., isolated from the root of rice.</title>
        <authorList>
            <person name="Zhao J."/>
            <person name="Zhang X."/>
        </authorList>
    </citation>
    <scope>NUCLEOTIDE SEQUENCE [LARGE SCALE GENOMIC DNA]</scope>
    <source>
        <strain evidence="6 7">N19</strain>
    </source>
</reference>
<evidence type="ECO:0000256" key="4">
    <source>
        <dbReference type="ARBA" id="ARBA00023239"/>
    </source>
</evidence>
<evidence type="ECO:0000313" key="6">
    <source>
        <dbReference type="EMBL" id="OLP46509.1"/>
    </source>
</evidence>
<dbReference type="AlphaFoldDB" id="A0A1Q8ZWV5"/>
<gene>
    <name evidence="6" type="ORF">BJF95_16045</name>
</gene>
<dbReference type="OrthoDB" id="7204076at2"/>
<dbReference type="SUPFAM" id="SSF51569">
    <property type="entry name" value="Aldolase"/>
    <property type="match status" value="1"/>
</dbReference>
<proteinExistence type="inferred from homology"/>
<dbReference type="InterPro" id="IPR000887">
    <property type="entry name" value="Aldlse_KDPG_KHG"/>
</dbReference>
<dbReference type="Proteomes" id="UP000186894">
    <property type="component" value="Unassembled WGS sequence"/>
</dbReference>
<keyword evidence="7" id="KW-1185">Reference proteome</keyword>
<evidence type="ECO:0000313" key="7">
    <source>
        <dbReference type="Proteomes" id="UP000186894"/>
    </source>
</evidence>
<dbReference type="RefSeq" id="WP_075637786.1">
    <property type="nucleotide sequence ID" value="NZ_MKIM01000020.1"/>
</dbReference>
<evidence type="ECO:0000256" key="3">
    <source>
        <dbReference type="ARBA" id="ARBA00011233"/>
    </source>
</evidence>
<comment type="pathway">
    <text evidence="1">Carbohydrate acid metabolism.</text>
</comment>
<comment type="similarity">
    <text evidence="2">Belongs to the KHG/KDPG aldolase family.</text>
</comment>
<organism evidence="6 7">
    <name type="scientific">Rhizobium oryziradicis</name>
    <dbReference type="NCBI Taxonomy" id="1867956"/>
    <lineage>
        <taxon>Bacteria</taxon>
        <taxon>Pseudomonadati</taxon>
        <taxon>Pseudomonadota</taxon>
        <taxon>Alphaproteobacteria</taxon>
        <taxon>Hyphomicrobiales</taxon>
        <taxon>Rhizobiaceae</taxon>
        <taxon>Rhizobium/Agrobacterium group</taxon>
        <taxon>Rhizobium</taxon>
    </lineage>
</organism>
<dbReference type="PANTHER" id="PTHR30246">
    <property type="entry name" value="2-KETO-3-DEOXY-6-PHOSPHOGLUCONATE ALDOLASE"/>
    <property type="match status" value="1"/>
</dbReference>
<dbReference type="Pfam" id="PF01081">
    <property type="entry name" value="Aldolase"/>
    <property type="match status" value="1"/>
</dbReference>
<dbReference type="Gene3D" id="3.20.20.70">
    <property type="entry name" value="Aldolase class I"/>
    <property type="match status" value="1"/>
</dbReference>
<dbReference type="CDD" id="cd00452">
    <property type="entry name" value="KDPG_aldolase"/>
    <property type="match status" value="1"/>
</dbReference>
<dbReference type="NCBIfam" id="NF006600">
    <property type="entry name" value="PRK09140.1"/>
    <property type="match status" value="1"/>
</dbReference>
<evidence type="ECO:0000256" key="5">
    <source>
        <dbReference type="ARBA" id="ARBA00023277"/>
    </source>
</evidence>
<dbReference type="STRING" id="1867956.BJF95_16045"/>
<evidence type="ECO:0000256" key="1">
    <source>
        <dbReference type="ARBA" id="ARBA00004761"/>
    </source>
</evidence>
<protein>
    <submittedName>
        <fullName evidence="6">2-dehydro-3-deoxy-6-phosphogalactonate aldolase</fullName>
    </submittedName>
</protein>
<dbReference type="PROSITE" id="PS00160">
    <property type="entry name" value="ALDOLASE_KDPG_KHG_2"/>
    <property type="match status" value="1"/>
</dbReference>
<comment type="caution">
    <text evidence="6">The sequence shown here is derived from an EMBL/GenBank/DDBJ whole genome shotgun (WGS) entry which is preliminary data.</text>
</comment>
<keyword evidence="4" id="KW-0456">Lyase</keyword>
<name>A0A1Q8ZWV5_9HYPH</name>
<dbReference type="EMBL" id="MKIM01000020">
    <property type="protein sequence ID" value="OLP46509.1"/>
    <property type="molecule type" value="Genomic_DNA"/>
</dbReference>
<accession>A0A1Q8ZWV5</accession>